<protein>
    <recommendedName>
        <fullName evidence="2">carboxypeptidase C</fullName>
        <ecNumber evidence="2">3.4.16.5</ecNumber>
    </recommendedName>
</protein>
<dbReference type="EC" id="3.4.16.5" evidence="2"/>
<dbReference type="HOGENOM" id="CLU_008523_10_0_1"/>
<dbReference type="PRINTS" id="PR00724">
    <property type="entry name" value="CRBOXYPTASEC"/>
</dbReference>
<keyword evidence="4" id="KW-0645">Protease</keyword>
<gene>
    <name evidence="7" type="ORF">M422DRAFT_273668</name>
</gene>
<evidence type="ECO:0000256" key="6">
    <source>
        <dbReference type="ARBA" id="ARBA00023180"/>
    </source>
</evidence>
<dbReference type="Gene3D" id="1.10.287.410">
    <property type="match status" value="1"/>
</dbReference>
<dbReference type="InterPro" id="IPR001563">
    <property type="entry name" value="Peptidase_S10"/>
</dbReference>
<comment type="similarity">
    <text evidence="1">Belongs to the peptidase S10 family.</text>
</comment>
<dbReference type="Proteomes" id="UP000054279">
    <property type="component" value="Unassembled WGS sequence"/>
</dbReference>
<dbReference type="InterPro" id="IPR029058">
    <property type="entry name" value="AB_hydrolase_fold"/>
</dbReference>
<dbReference type="AlphaFoldDB" id="A0A0C9UJ41"/>
<accession>A0A0C9UJ41</accession>
<sequence>MSKLEAGNSSPSLGIFHASVTSPRFTCASYDGRPTSRAGHIGLKDDTEENPKRSFFWYFEAEHNHKDAPVILTIGGGPGTSGLMNPVSGQSPCGIQSAEGLIYNENRWTEHFNLLALDHPIGVGYSYGTRVNNSRDAAVDVYDFLQKFFALYPHLRKNKFVLSGGSYGGVYVPNIATVINLENKAIAEGKGQPGAKHINLDSMMLSNPLSDPISHFRWLLHYRCILHQVYNSTTCQELYKDLPLCLEATQLAFEVPTVKNRVEANMVCDDKLNIGDTHGIVIEDIRRKCETYPDINDCLPFIKWTSDGLNNVTVKKELGIPDNIEYIALNQNVTSEFLLAGDLIHPHHLMFPPLLKDGIRLLHYIGAQDANCAWPGIFSSLKLLQSPFQADFLNAEDLVWPDAIVSNTTVRTVGAGAGDFTYILIPEAGHFVVRDQPALAKSIVEHWIQDKPFIG</sequence>
<evidence type="ECO:0000313" key="7">
    <source>
        <dbReference type="EMBL" id="KIJ25386.1"/>
    </source>
</evidence>
<keyword evidence="3" id="KW-0121">Carboxypeptidase</keyword>
<dbReference type="GO" id="GO:0006508">
    <property type="term" value="P:proteolysis"/>
    <property type="evidence" value="ECO:0007669"/>
    <property type="project" value="UniProtKB-KW"/>
</dbReference>
<evidence type="ECO:0000256" key="3">
    <source>
        <dbReference type="ARBA" id="ARBA00022645"/>
    </source>
</evidence>
<name>A0A0C9UJ41_SPHS4</name>
<organism evidence="7 8">
    <name type="scientific">Sphaerobolus stellatus (strain SS14)</name>
    <dbReference type="NCBI Taxonomy" id="990650"/>
    <lineage>
        <taxon>Eukaryota</taxon>
        <taxon>Fungi</taxon>
        <taxon>Dikarya</taxon>
        <taxon>Basidiomycota</taxon>
        <taxon>Agaricomycotina</taxon>
        <taxon>Agaricomycetes</taxon>
        <taxon>Phallomycetidae</taxon>
        <taxon>Geastrales</taxon>
        <taxon>Sphaerobolaceae</taxon>
        <taxon>Sphaerobolus</taxon>
    </lineage>
</organism>
<keyword evidence="5" id="KW-0378">Hydrolase</keyword>
<keyword evidence="6" id="KW-0325">Glycoprotein</keyword>
<dbReference type="OrthoDB" id="443318at2759"/>
<dbReference type="PANTHER" id="PTHR11802:SF113">
    <property type="entry name" value="SERINE CARBOXYPEPTIDASE CTSA-4.1"/>
    <property type="match status" value="1"/>
</dbReference>
<reference evidence="7 8" key="1">
    <citation type="submission" date="2014-06" db="EMBL/GenBank/DDBJ databases">
        <title>Evolutionary Origins and Diversification of the Mycorrhizal Mutualists.</title>
        <authorList>
            <consortium name="DOE Joint Genome Institute"/>
            <consortium name="Mycorrhizal Genomics Consortium"/>
            <person name="Kohler A."/>
            <person name="Kuo A."/>
            <person name="Nagy L.G."/>
            <person name="Floudas D."/>
            <person name="Copeland A."/>
            <person name="Barry K.W."/>
            <person name="Cichocki N."/>
            <person name="Veneault-Fourrey C."/>
            <person name="LaButti K."/>
            <person name="Lindquist E.A."/>
            <person name="Lipzen A."/>
            <person name="Lundell T."/>
            <person name="Morin E."/>
            <person name="Murat C."/>
            <person name="Riley R."/>
            <person name="Ohm R."/>
            <person name="Sun H."/>
            <person name="Tunlid A."/>
            <person name="Henrissat B."/>
            <person name="Grigoriev I.V."/>
            <person name="Hibbett D.S."/>
            <person name="Martin F."/>
        </authorList>
    </citation>
    <scope>NUCLEOTIDE SEQUENCE [LARGE SCALE GENOMIC DNA]</scope>
    <source>
        <strain evidence="7 8">SS14</strain>
    </source>
</reference>
<dbReference type="PANTHER" id="PTHR11802">
    <property type="entry name" value="SERINE PROTEASE FAMILY S10 SERINE CARBOXYPEPTIDASE"/>
    <property type="match status" value="1"/>
</dbReference>
<dbReference type="Gene3D" id="3.40.50.1820">
    <property type="entry name" value="alpha/beta hydrolase"/>
    <property type="match status" value="1"/>
</dbReference>
<evidence type="ECO:0000256" key="1">
    <source>
        <dbReference type="ARBA" id="ARBA00009431"/>
    </source>
</evidence>
<evidence type="ECO:0000256" key="5">
    <source>
        <dbReference type="ARBA" id="ARBA00022801"/>
    </source>
</evidence>
<proteinExistence type="inferred from homology"/>
<dbReference type="GO" id="GO:0004185">
    <property type="term" value="F:serine-type carboxypeptidase activity"/>
    <property type="evidence" value="ECO:0007669"/>
    <property type="project" value="UniProtKB-EC"/>
</dbReference>
<dbReference type="SUPFAM" id="SSF53474">
    <property type="entry name" value="alpha/beta-Hydrolases"/>
    <property type="match status" value="1"/>
</dbReference>
<dbReference type="EMBL" id="KN837418">
    <property type="protein sequence ID" value="KIJ25386.1"/>
    <property type="molecule type" value="Genomic_DNA"/>
</dbReference>
<dbReference type="Pfam" id="PF00450">
    <property type="entry name" value="Peptidase_S10"/>
    <property type="match status" value="1"/>
</dbReference>
<evidence type="ECO:0000313" key="8">
    <source>
        <dbReference type="Proteomes" id="UP000054279"/>
    </source>
</evidence>
<keyword evidence="8" id="KW-1185">Reference proteome</keyword>
<evidence type="ECO:0000256" key="4">
    <source>
        <dbReference type="ARBA" id="ARBA00022670"/>
    </source>
</evidence>
<evidence type="ECO:0000256" key="2">
    <source>
        <dbReference type="ARBA" id="ARBA00012446"/>
    </source>
</evidence>